<protein>
    <recommendedName>
        <fullName evidence="5">AbrB family transcriptional regulator</fullName>
    </recommendedName>
</protein>
<evidence type="ECO:0000313" key="3">
    <source>
        <dbReference type="EMBL" id="TDP85194.1"/>
    </source>
</evidence>
<feature type="transmembrane region" description="Helical" evidence="2">
    <location>
        <begin position="293"/>
        <end position="311"/>
    </location>
</feature>
<feature type="transmembrane region" description="Helical" evidence="2">
    <location>
        <begin position="84"/>
        <end position="106"/>
    </location>
</feature>
<dbReference type="PANTHER" id="PTHR38457">
    <property type="entry name" value="REGULATOR ABRB-RELATED"/>
    <property type="match status" value="1"/>
</dbReference>
<keyword evidence="2" id="KW-0812">Transmembrane</keyword>
<dbReference type="Pfam" id="PF05145">
    <property type="entry name" value="AbrB"/>
    <property type="match status" value="1"/>
</dbReference>
<keyword evidence="4" id="KW-1185">Reference proteome</keyword>
<dbReference type="NCBIfam" id="TIGR03082">
    <property type="entry name" value="Gneg_AbrB_dup"/>
    <property type="match status" value="1"/>
</dbReference>
<proteinExistence type="predicted"/>
<evidence type="ECO:0000256" key="1">
    <source>
        <dbReference type="SAM" id="MobiDB-lite"/>
    </source>
</evidence>
<feature type="compositionally biased region" description="Acidic residues" evidence="1">
    <location>
        <begin position="358"/>
        <end position="368"/>
    </location>
</feature>
<dbReference type="InterPro" id="IPR017516">
    <property type="entry name" value="AbrB_dup"/>
</dbReference>
<evidence type="ECO:0000256" key="2">
    <source>
        <dbReference type="SAM" id="Phobius"/>
    </source>
</evidence>
<feature type="transmembrane region" description="Helical" evidence="2">
    <location>
        <begin position="151"/>
        <end position="169"/>
    </location>
</feature>
<dbReference type="GO" id="GO:0016020">
    <property type="term" value="C:membrane"/>
    <property type="evidence" value="ECO:0007669"/>
    <property type="project" value="InterPro"/>
</dbReference>
<dbReference type="PIRSF" id="PIRSF038991">
    <property type="entry name" value="Protein_AbrB"/>
    <property type="match status" value="1"/>
</dbReference>
<name>A0A4R6RG48_9HYPH</name>
<evidence type="ECO:0008006" key="5">
    <source>
        <dbReference type="Google" id="ProtNLM"/>
    </source>
</evidence>
<feature type="transmembrane region" description="Helical" evidence="2">
    <location>
        <begin position="256"/>
        <end position="281"/>
    </location>
</feature>
<feature type="transmembrane region" description="Helical" evidence="2">
    <location>
        <begin position="323"/>
        <end position="346"/>
    </location>
</feature>
<evidence type="ECO:0000313" key="4">
    <source>
        <dbReference type="Proteomes" id="UP000294547"/>
    </source>
</evidence>
<keyword evidence="2" id="KW-0472">Membrane</keyword>
<gene>
    <name evidence="3" type="ORF">EDD54_2042</name>
</gene>
<feature type="transmembrane region" description="Helical" evidence="2">
    <location>
        <begin position="207"/>
        <end position="225"/>
    </location>
</feature>
<feature type="region of interest" description="Disordered" evidence="1">
    <location>
        <begin position="348"/>
        <end position="379"/>
    </location>
</feature>
<feature type="transmembrane region" description="Helical" evidence="2">
    <location>
        <begin position="181"/>
        <end position="200"/>
    </location>
</feature>
<dbReference type="RefSeq" id="WP_165644369.1">
    <property type="nucleotide sequence ID" value="NZ_BSPM01000004.1"/>
</dbReference>
<feature type="transmembrane region" description="Helical" evidence="2">
    <location>
        <begin position="7"/>
        <end position="25"/>
    </location>
</feature>
<dbReference type="Proteomes" id="UP000294547">
    <property type="component" value="Unassembled WGS sequence"/>
</dbReference>
<dbReference type="InterPro" id="IPR007820">
    <property type="entry name" value="AbrB_fam"/>
</dbReference>
<dbReference type="AlphaFoldDB" id="A0A4R6RG48"/>
<reference evidence="3 4" key="1">
    <citation type="submission" date="2019-03" db="EMBL/GenBank/DDBJ databases">
        <title>Genomic Encyclopedia of Type Strains, Phase IV (KMG-IV): sequencing the most valuable type-strain genomes for metagenomic binning, comparative biology and taxonomic classification.</title>
        <authorList>
            <person name="Goeker M."/>
        </authorList>
    </citation>
    <scope>NUCLEOTIDE SEQUENCE [LARGE SCALE GENOMIC DNA]</scope>
    <source>
        <strain evidence="3 4">DSM 102969</strain>
    </source>
</reference>
<comment type="caution">
    <text evidence="3">The sequence shown here is derived from an EMBL/GenBank/DDBJ whole genome shotgun (WGS) entry which is preliminary data.</text>
</comment>
<organism evidence="3 4">
    <name type="scientific">Oharaeibacter diazotrophicus</name>
    <dbReference type="NCBI Taxonomy" id="1920512"/>
    <lineage>
        <taxon>Bacteria</taxon>
        <taxon>Pseudomonadati</taxon>
        <taxon>Pseudomonadota</taxon>
        <taxon>Alphaproteobacteria</taxon>
        <taxon>Hyphomicrobiales</taxon>
        <taxon>Pleomorphomonadaceae</taxon>
        <taxon>Oharaeibacter</taxon>
    </lineage>
</organism>
<keyword evidence="2" id="KW-1133">Transmembrane helix</keyword>
<dbReference type="GO" id="GO:0010468">
    <property type="term" value="P:regulation of gene expression"/>
    <property type="evidence" value="ECO:0007669"/>
    <property type="project" value="InterPro"/>
</dbReference>
<dbReference type="PANTHER" id="PTHR38457:SF1">
    <property type="entry name" value="REGULATOR ABRB-RELATED"/>
    <property type="match status" value="1"/>
</dbReference>
<dbReference type="EMBL" id="SNXY01000007">
    <property type="protein sequence ID" value="TDP85194.1"/>
    <property type="molecule type" value="Genomic_DNA"/>
</dbReference>
<sequence length="379" mass="37794">MTASGNALRLAVVFALGAAGGAVFAAVGLPAAFLSGSMVVVAAAALLGLDAKVPVRLRDGIYVLLGVSMAGGIDRDLLARLGEWPPSLAGLAVSVIAMIAGSYLYLRRVAGWDAPSAFFGSIPGALSMTLATAEASRADIRRVALSQTLRLFMLVGVLPLVVTAVDPAASAPPPTPAVEGIGSLALLLATGLAGAAAGHFARVPAGILLGAFVASGLLHGFGVVGGALPPALLVPAMVGLGAMLGLRFAGTSPRLLVATLTAGIGAFLTAFAMAVAGAVAVSVLTGIDLSRLLIAYAPGGLEVMVILAFALDVDPAFVAAHHLARFVAMTALVPLLARLVLGAGWASPREPVPRESDFENEVLPDDPDAAGAVDTSSPP</sequence>
<feature type="transmembrane region" description="Helical" evidence="2">
    <location>
        <begin position="231"/>
        <end position="249"/>
    </location>
</feature>
<accession>A0A4R6RG48</accession>